<proteinExistence type="inferred from homology"/>
<evidence type="ECO:0000259" key="2">
    <source>
        <dbReference type="Pfam" id="PF01636"/>
    </source>
</evidence>
<evidence type="ECO:0000313" key="4">
    <source>
        <dbReference type="Proteomes" id="UP000295124"/>
    </source>
</evidence>
<dbReference type="AlphaFoldDB" id="A0A4R4YEI3"/>
<dbReference type="EMBL" id="SMKX01000268">
    <property type="protein sequence ID" value="TDD43125.1"/>
    <property type="molecule type" value="Genomic_DNA"/>
</dbReference>
<protein>
    <submittedName>
        <fullName evidence="3">Aminoglycoside phosphotransferase</fullName>
    </submittedName>
</protein>
<dbReference type="InterPro" id="IPR002575">
    <property type="entry name" value="Aminoglycoside_PTrfase"/>
</dbReference>
<feature type="domain" description="Aminoglycoside phosphotransferase" evidence="2">
    <location>
        <begin position="31"/>
        <end position="272"/>
    </location>
</feature>
<dbReference type="InterPro" id="IPR011009">
    <property type="entry name" value="Kinase-like_dom_sf"/>
</dbReference>
<dbReference type="Gene3D" id="3.90.1200.10">
    <property type="match status" value="1"/>
</dbReference>
<dbReference type="InterPro" id="IPR050249">
    <property type="entry name" value="Pseudomonas-type_ThrB"/>
</dbReference>
<evidence type="ECO:0000256" key="1">
    <source>
        <dbReference type="ARBA" id="ARBA00038240"/>
    </source>
</evidence>
<dbReference type="PANTHER" id="PTHR21064:SF6">
    <property type="entry name" value="AMINOGLYCOSIDE PHOSPHOTRANSFERASE DOMAIN-CONTAINING PROTEIN"/>
    <property type="match status" value="1"/>
</dbReference>
<sequence length="324" mass="36640">MESKRAQVARIRRTAVRALAGYAIDEPRLTFIAHGENTTFRVDSPSGRFLLRVHRPNRHGPAVDSRLAVGSELDWLAALQAETDLNVPTPIRARDGEWTTTADDLVCSVLGWQGGRMQATHPRPIHFRRVGSVLARLHNHAAAWTPPTKLVRMRWDWETFFGNTMEYGGVSAADCWDLLPPPVRAQYDEIARRMRVIFADLGETTDSFGLIHADLHLENALFNGNAVHLIDFDDCGLGYWLYDIAVPLWDNRYRDNYPALRAALLEGYAEHRQLPDLTHLNAFIATRDVAFGLWFAGMAQVNPAFAADLDKTMDYIHRSLTRLL</sequence>
<dbReference type="GO" id="GO:0019202">
    <property type="term" value="F:amino acid kinase activity"/>
    <property type="evidence" value="ECO:0007669"/>
    <property type="project" value="TreeGrafter"/>
</dbReference>
<keyword evidence="4" id="KW-1185">Reference proteome</keyword>
<comment type="caution">
    <text evidence="3">The sequence shown here is derived from an EMBL/GenBank/DDBJ whole genome shotgun (WGS) entry which is preliminary data.</text>
</comment>
<dbReference type="Pfam" id="PF01636">
    <property type="entry name" value="APH"/>
    <property type="match status" value="1"/>
</dbReference>
<dbReference type="SUPFAM" id="SSF56112">
    <property type="entry name" value="Protein kinase-like (PK-like)"/>
    <property type="match status" value="1"/>
</dbReference>
<dbReference type="RefSeq" id="WP_132177939.1">
    <property type="nucleotide sequence ID" value="NZ_SMKX01000268.1"/>
</dbReference>
<dbReference type="PANTHER" id="PTHR21064">
    <property type="entry name" value="AMINOGLYCOSIDE PHOSPHOTRANSFERASE DOMAIN-CONTAINING PROTEIN-RELATED"/>
    <property type="match status" value="1"/>
</dbReference>
<dbReference type="Proteomes" id="UP000295124">
    <property type="component" value="Unassembled WGS sequence"/>
</dbReference>
<dbReference type="OrthoDB" id="241498at2"/>
<keyword evidence="3" id="KW-0808">Transferase</keyword>
<name>A0A4R4YEI3_9ACTN</name>
<reference evidence="3 4" key="1">
    <citation type="submission" date="2019-03" db="EMBL/GenBank/DDBJ databases">
        <title>Draft genome sequences of novel Actinobacteria.</title>
        <authorList>
            <person name="Sahin N."/>
            <person name="Ay H."/>
            <person name="Saygin H."/>
        </authorList>
    </citation>
    <scope>NUCLEOTIDE SEQUENCE [LARGE SCALE GENOMIC DNA]</scope>
    <source>
        <strain evidence="3 4">JCM 13523</strain>
    </source>
</reference>
<gene>
    <name evidence="3" type="ORF">E1263_41845</name>
</gene>
<organism evidence="3 4">
    <name type="scientific">Kribbella antibiotica</name>
    <dbReference type="NCBI Taxonomy" id="190195"/>
    <lineage>
        <taxon>Bacteria</taxon>
        <taxon>Bacillati</taxon>
        <taxon>Actinomycetota</taxon>
        <taxon>Actinomycetes</taxon>
        <taxon>Propionibacteriales</taxon>
        <taxon>Kribbellaceae</taxon>
        <taxon>Kribbella</taxon>
    </lineage>
</organism>
<comment type="similarity">
    <text evidence="1">Belongs to the pseudomonas-type ThrB family.</text>
</comment>
<evidence type="ECO:0000313" key="3">
    <source>
        <dbReference type="EMBL" id="TDD43125.1"/>
    </source>
</evidence>
<dbReference type="Gene3D" id="3.30.200.20">
    <property type="entry name" value="Phosphorylase Kinase, domain 1"/>
    <property type="match status" value="1"/>
</dbReference>
<accession>A0A4R4YEI3</accession>